<organism evidence="1 2">
    <name type="scientific">Bauhinia variegata</name>
    <name type="common">Purple orchid tree</name>
    <name type="synonym">Phanera variegata</name>
    <dbReference type="NCBI Taxonomy" id="167791"/>
    <lineage>
        <taxon>Eukaryota</taxon>
        <taxon>Viridiplantae</taxon>
        <taxon>Streptophyta</taxon>
        <taxon>Embryophyta</taxon>
        <taxon>Tracheophyta</taxon>
        <taxon>Spermatophyta</taxon>
        <taxon>Magnoliopsida</taxon>
        <taxon>eudicotyledons</taxon>
        <taxon>Gunneridae</taxon>
        <taxon>Pentapetalae</taxon>
        <taxon>rosids</taxon>
        <taxon>fabids</taxon>
        <taxon>Fabales</taxon>
        <taxon>Fabaceae</taxon>
        <taxon>Cercidoideae</taxon>
        <taxon>Cercideae</taxon>
        <taxon>Bauhiniinae</taxon>
        <taxon>Bauhinia</taxon>
    </lineage>
</organism>
<proteinExistence type="predicted"/>
<comment type="caution">
    <text evidence="1">The sequence shown here is derived from an EMBL/GenBank/DDBJ whole genome shotgun (WGS) entry which is preliminary data.</text>
</comment>
<accession>A0ACB9P9H6</accession>
<evidence type="ECO:0000313" key="2">
    <source>
        <dbReference type="Proteomes" id="UP000828941"/>
    </source>
</evidence>
<dbReference type="EMBL" id="CM039430">
    <property type="protein sequence ID" value="KAI4343595.1"/>
    <property type="molecule type" value="Genomic_DNA"/>
</dbReference>
<sequence>MDWNLKAPSWDLSELEQATLPGLETVGGSSRFGVHRSNGEFSVDLKLGQVGNSGTDSVAKWKDHVGVSKMASSPSSGSSKRARALNNGTQMVSCLVDGCNSDLSTCRDYHRRHKVCEIHSKTPEVTIGGHKQRFCQQCSRFHSLEEFDEGKRSCRKRLDGHNRRRRKPQPEPLTRSGSFLSNYQGTQLLPFASSHVFPSAAMVNPSWSGVMTSCADAARLHRQSQSQHQQVHLVNKHELFLGSSPTTRSYKGENPRVNSQNPPLAVASSVCQTLNLSRSSPLSESSGSGSGVRSKMFCDSLTSSVHDTHCALSLLSSPQTQTPGNGLNQMVQPHSIAFIQPLGLSLHDNNLDPVDQVLVSNATDTNNVHCSPMYSMGSHGSHGNETPHPFPFHWE</sequence>
<keyword evidence="2" id="KW-1185">Reference proteome</keyword>
<name>A0ACB9P9H6_BAUVA</name>
<gene>
    <name evidence="1" type="ORF">L6164_010929</name>
</gene>
<evidence type="ECO:0000313" key="1">
    <source>
        <dbReference type="EMBL" id="KAI4343595.1"/>
    </source>
</evidence>
<reference evidence="1 2" key="1">
    <citation type="journal article" date="2022" name="DNA Res.">
        <title>Chromosomal-level genome assembly of the orchid tree Bauhinia variegata (Leguminosae; Cercidoideae) supports the allotetraploid origin hypothesis of Bauhinia.</title>
        <authorList>
            <person name="Zhong Y."/>
            <person name="Chen Y."/>
            <person name="Zheng D."/>
            <person name="Pang J."/>
            <person name="Liu Y."/>
            <person name="Luo S."/>
            <person name="Meng S."/>
            <person name="Qian L."/>
            <person name="Wei D."/>
            <person name="Dai S."/>
            <person name="Zhou R."/>
        </authorList>
    </citation>
    <scope>NUCLEOTIDE SEQUENCE [LARGE SCALE GENOMIC DNA]</scope>
    <source>
        <strain evidence="1">BV-YZ2020</strain>
    </source>
</reference>
<dbReference type="Proteomes" id="UP000828941">
    <property type="component" value="Chromosome 5"/>
</dbReference>
<protein>
    <submittedName>
        <fullName evidence="1">Uncharacterized protein</fullName>
    </submittedName>
</protein>